<feature type="compositionally biased region" description="Acidic residues" evidence="2">
    <location>
        <begin position="371"/>
        <end position="381"/>
    </location>
</feature>
<feature type="compositionally biased region" description="Basic and acidic residues" evidence="2">
    <location>
        <begin position="413"/>
        <end position="422"/>
    </location>
</feature>
<feature type="region of interest" description="Disordered" evidence="2">
    <location>
        <begin position="370"/>
        <end position="422"/>
    </location>
</feature>
<dbReference type="AlphaFoldDB" id="A0A9P1CF38"/>
<feature type="compositionally biased region" description="Low complexity" evidence="2">
    <location>
        <begin position="66"/>
        <end position="88"/>
    </location>
</feature>
<feature type="compositionally biased region" description="Basic residues" evidence="2">
    <location>
        <begin position="393"/>
        <end position="411"/>
    </location>
</feature>
<reference evidence="4" key="1">
    <citation type="submission" date="2022-10" db="EMBL/GenBank/DDBJ databases">
        <authorList>
            <person name="Chen Y."/>
            <person name="Dougan E. K."/>
            <person name="Chan C."/>
            <person name="Rhodes N."/>
            <person name="Thang M."/>
        </authorList>
    </citation>
    <scope>NUCLEOTIDE SEQUENCE</scope>
</reference>
<dbReference type="Gene3D" id="4.10.1000.10">
    <property type="entry name" value="Zinc finger, CCCH-type"/>
    <property type="match status" value="1"/>
</dbReference>
<proteinExistence type="predicted"/>
<feature type="region of interest" description="Disordered" evidence="2">
    <location>
        <begin position="187"/>
        <end position="208"/>
    </location>
</feature>
<feature type="compositionally biased region" description="Basic residues" evidence="2">
    <location>
        <begin position="89"/>
        <end position="102"/>
    </location>
</feature>
<evidence type="ECO:0000313" key="5">
    <source>
        <dbReference type="EMBL" id="CAL1143864.1"/>
    </source>
</evidence>
<dbReference type="EMBL" id="CAMXCT020001484">
    <property type="protein sequence ID" value="CAL1143864.1"/>
    <property type="molecule type" value="Genomic_DNA"/>
</dbReference>
<dbReference type="GO" id="GO:0008270">
    <property type="term" value="F:zinc ion binding"/>
    <property type="evidence" value="ECO:0007669"/>
    <property type="project" value="UniProtKB-KW"/>
</dbReference>
<evidence type="ECO:0000313" key="4">
    <source>
        <dbReference type="EMBL" id="CAI3990489.1"/>
    </source>
</evidence>
<comment type="caution">
    <text evidence="4">The sequence shown here is derived from an EMBL/GenBank/DDBJ whole genome shotgun (WGS) entry which is preliminary data.</text>
</comment>
<evidence type="ECO:0000259" key="3">
    <source>
        <dbReference type="PROSITE" id="PS50103"/>
    </source>
</evidence>
<keyword evidence="1" id="KW-0863">Zinc-finger</keyword>
<dbReference type="OrthoDB" id="448025at2759"/>
<feature type="region of interest" description="Disordered" evidence="2">
    <location>
        <begin position="23"/>
        <end position="112"/>
    </location>
</feature>
<feature type="domain" description="C3H1-type" evidence="3">
    <location>
        <begin position="108"/>
        <end position="136"/>
    </location>
</feature>
<evidence type="ECO:0000313" key="7">
    <source>
        <dbReference type="Proteomes" id="UP001152797"/>
    </source>
</evidence>
<feature type="compositionally biased region" description="Pro residues" evidence="2">
    <location>
        <begin position="48"/>
        <end position="59"/>
    </location>
</feature>
<feature type="compositionally biased region" description="Basic and acidic residues" evidence="2">
    <location>
        <begin position="542"/>
        <end position="555"/>
    </location>
</feature>
<gene>
    <name evidence="4" type="ORF">C1SCF055_LOCUS17473</name>
</gene>
<protein>
    <submittedName>
        <fullName evidence="6">C3H1-type domain-containing protein</fullName>
    </submittedName>
</protein>
<organism evidence="4">
    <name type="scientific">Cladocopium goreaui</name>
    <dbReference type="NCBI Taxonomy" id="2562237"/>
    <lineage>
        <taxon>Eukaryota</taxon>
        <taxon>Sar</taxon>
        <taxon>Alveolata</taxon>
        <taxon>Dinophyceae</taxon>
        <taxon>Suessiales</taxon>
        <taxon>Symbiodiniaceae</taxon>
        <taxon>Cladocopium</taxon>
    </lineage>
</organism>
<dbReference type="Proteomes" id="UP001152797">
    <property type="component" value="Unassembled WGS sequence"/>
</dbReference>
<feature type="zinc finger region" description="C3H1-type" evidence="1">
    <location>
        <begin position="108"/>
        <end position="136"/>
    </location>
</feature>
<keyword evidence="1" id="KW-0862">Zinc</keyword>
<feature type="zinc finger region" description="C3H1-type" evidence="1">
    <location>
        <begin position="164"/>
        <end position="191"/>
    </location>
</feature>
<evidence type="ECO:0000256" key="2">
    <source>
        <dbReference type="SAM" id="MobiDB-lite"/>
    </source>
</evidence>
<sequence>SGNDDEKKSYKELLEIMKRHIARVREDRNIAARDKFATDYTNLGKPTTPAPKPAAPTPTPKDGKTGKPSAPAPKGKPGAPVLPSGTPKSHGKGKGKGGRRSRSPSTKDTSKTFCHFHFNKGNCKHGDKCQYSHSQYHWDKRKDKGGKGKNGRSATPRKSQTPGGKKDRNCYGWLKGDCQKGDKCTFKHDPSMKGKRAAPSTKTSDAKATPALVREYDDDFIVNAVPSEKKNKMDVKFNYHVEIHEHVKPDFVECSNRKPRRNLSRAQKRSLTCRTTKEIMDDQQWMLQSKLGMTRARAIGILIDDYDEFSDVDEVHVILGPKNNIKLKINTNEYLENNPRAETRYEAELVMKVLGLMGNNTASRTIYLDGESGDEMSESDDGVGTYVDGPTKSLRKTKKKKRSRQKTKGKITNRVEHQEEEFNRMMEEMDIKLDKEKSDGVEVVDGPPMPPPDGEPPYDGSPRPKSSYSPEEWRSLSAKERDVIIRRGKLEEEADKLKEIKLKKEKEKKAKAEAAERKKKSEASSHKDPPKDEGRKKKKKSNKDSKESSGKDGSKDASVGVGKLRGDWERIPTPHDPMTTLNHNRGHSTRECLSTIRGASDLINIKKRNTASPATPSQ</sequence>
<dbReference type="PROSITE" id="PS50103">
    <property type="entry name" value="ZF_C3H1"/>
    <property type="match status" value="2"/>
</dbReference>
<keyword evidence="7" id="KW-1185">Reference proteome</keyword>
<feature type="compositionally biased region" description="Basic and acidic residues" evidence="2">
    <location>
        <begin position="23"/>
        <end position="37"/>
    </location>
</feature>
<dbReference type="EMBL" id="CAMXCT030001484">
    <property type="protein sequence ID" value="CAL4777801.1"/>
    <property type="molecule type" value="Genomic_DNA"/>
</dbReference>
<feature type="non-terminal residue" evidence="4">
    <location>
        <position position="1"/>
    </location>
</feature>
<feature type="compositionally biased region" description="Basic and acidic residues" evidence="2">
    <location>
        <begin position="564"/>
        <end position="573"/>
    </location>
</feature>
<feature type="region of interest" description="Disordered" evidence="2">
    <location>
        <begin position="139"/>
        <end position="168"/>
    </location>
</feature>
<feature type="compositionally biased region" description="Basic and acidic residues" evidence="2">
    <location>
        <begin position="471"/>
        <end position="535"/>
    </location>
</feature>
<dbReference type="EMBL" id="CAMXCT010001484">
    <property type="protein sequence ID" value="CAI3990489.1"/>
    <property type="molecule type" value="Genomic_DNA"/>
</dbReference>
<reference evidence="5" key="2">
    <citation type="submission" date="2024-04" db="EMBL/GenBank/DDBJ databases">
        <authorList>
            <person name="Chen Y."/>
            <person name="Shah S."/>
            <person name="Dougan E. K."/>
            <person name="Thang M."/>
            <person name="Chan C."/>
        </authorList>
    </citation>
    <scope>NUCLEOTIDE SEQUENCE [LARGE SCALE GENOMIC DNA]</scope>
</reference>
<evidence type="ECO:0000313" key="6">
    <source>
        <dbReference type="EMBL" id="CAL4777801.1"/>
    </source>
</evidence>
<evidence type="ECO:0000256" key="1">
    <source>
        <dbReference type="PROSITE-ProRule" id="PRU00723"/>
    </source>
</evidence>
<keyword evidence="1" id="KW-0479">Metal-binding</keyword>
<dbReference type="InterPro" id="IPR000571">
    <property type="entry name" value="Znf_CCCH"/>
</dbReference>
<name>A0A9P1CF38_9DINO</name>
<feature type="region of interest" description="Disordered" evidence="2">
    <location>
        <begin position="440"/>
        <end position="589"/>
    </location>
</feature>
<accession>A0A9P1CF38</accession>
<dbReference type="SMART" id="SM00356">
    <property type="entry name" value="ZnF_C3H1"/>
    <property type="match status" value="2"/>
</dbReference>
<feature type="domain" description="C3H1-type" evidence="3">
    <location>
        <begin position="164"/>
        <end position="191"/>
    </location>
</feature>